<keyword evidence="3" id="KW-1185">Reference proteome</keyword>
<feature type="compositionally biased region" description="Basic and acidic residues" evidence="1">
    <location>
        <begin position="274"/>
        <end position="291"/>
    </location>
</feature>
<dbReference type="EMBL" id="LKEA01000038">
    <property type="protein sequence ID" value="ROV95008.1"/>
    <property type="molecule type" value="Genomic_DNA"/>
</dbReference>
<evidence type="ECO:0008006" key="4">
    <source>
        <dbReference type="Google" id="ProtNLM"/>
    </source>
</evidence>
<name>A0A423VVI4_9PEZI</name>
<dbReference type="GO" id="GO:0006310">
    <property type="term" value="P:DNA recombination"/>
    <property type="evidence" value="ECO:0007669"/>
    <property type="project" value="TreeGrafter"/>
</dbReference>
<feature type="compositionally biased region" description="Acidic residues" evidence="1">
    <location>
        <begin position="253"/>
        <end position="273"/>
    </location>
</feature>
<evidence type="ECO:0000256" key="1">
    <source>
        <dbReference type="SAM" id="MobiDB-lite"/>
    </source>
</evidence>
<evidence type="ECO:0000313" key="3">
    <source>
        <dbReference type="Proteomes" id="UP000283895"/>
    </source>
</evidence>
<organism evidence="2 3">
    <name type="scientific">Cytospora schulzeri</name>
    <dbReference type="NCBI Taxonomy" id="448051"/>
    <lineage>
        <taxon>Eukaryota</taxon>
        <taxon>Fungi</taxon>
        <taxon>Dikarya</taxon>
        <taxon>Ascomycota</taxon>
        <taxon>Pezizomycotina</taxon>
        <taxon>Sordariomycetes</taxon>
        <taxon>Sordariomycetidae</taxon>
        <taxon>Diaporthales</taxon>
        <taxon>Cytosporaceae</taxon>
        <taxon>Cytospora</taxon>
    </lineage>
</organism>
<feature type="region of interest" description="Disordered" evidence="1">
    <location>
        <begin position="236"/>
        <end position="296"/>
    </location>
</feature>
<dbReference type="AlphaFoldDB" id="A0A423VVI4"/>
<dbReference type="PANTHER" id="PTHR28527">
    <property type="entry name" value="MATING-TYPE SWITCHING PROTEIN SWI2-RELATED"/>
    <property type="match status" value="1"/>
</dbReference>
<proteinExistence type="predicted"/>
<dbReference type="Proteomes" id="UP000283895">
    <property type="component" value="Unassembled WGS sequence"/>
</dbReference>
<reference evidence="2 3" key="1">
    <citation type="submission" date="2015-09" db="EMBL/GenBank/DDBJ databases">
        <title>Host preference determinants of Valsa canker pathogens revealed by comparative genomics.</title>
        <authorList>
            <person name="Yin Z."/>
            <person name="Huang L."/>
        </authorList>
    </citation>
    <scope>NUCLEOTIDE SEQUENCE [LARGE SCALE GENOMIC DNA]</scope>
    <source>
        <strain evidence="2 3">03-1</strain>
    </source>
</reference>
<protein>
    <recommendedName>
        <fullName evidence="4">Swi5-dependent recombination DNA repair protein 1</fullName>
    </recommendedName>
</protein>
<feature type="region of interest" description="Disordered" evidence="1">
    <location>
        <begin position="1"/>
        <end position="140"/>
    </location>
</feature>
<sequence>MSTPAAKRRRVDAANAALRKPFQSPVIRRPGPLPPLPPPPEDGTPESDSRILGTVTGKRVIEDVYSPGSPSTPRKNLGALRGTRPASSLLKVSSKTPYHGSARLGSSRKSLGARAGGAVRPGNDGHDYHDDDDDNDNPFMALAKSHRTTGQEARIKDIDRQLETIQQARKIEDASERRHPGGPVDQELRDLIAKWKGAGRVAADELFEMVRERVDSSGGARAWEAMRQRQMEFYRGFDMDSSAKSKAQGGGGGDDDDGEEEGEGAFDQGEDESLLEKEQRLQGDGRAKGVSDEDEDEPVFNMAMMLRSLNIDLSLLGYDEAEEKWID</sequence>
<accession>A0A423VVI4</accession>
<dbReference type="STRING" id="356882.A0A423VVI4"/>
<evidence type="ECO:0000313" key="2">
    <source>
        <dbReference type="EMBL" id="ROV95008.1"/>
    </source>
</evidence>
<feature type="compositionally biased region" description="Pro residues" evidence="1">
    <location>
        <begin position="31"/>
        <end position="42"/>
    </location>
</feature>
<comment type="caution">
    <text evidence="2">The sequence shown here is derived from an EMBL/GenBank/DDBJ whole genome shotgun (WGS) entry which is preliminary data.</text>
</comment>
<gene>
    <name evidence="2" type="ORF">VMCG_08331</name>
</gene>
<dbReference type="OrthoDB" id="27934at2759"/>
<feature type="compositionally biased region" description="Basic residues" evidence="1">
    <location>
        <begin position="1"/>
        <end position="10"/>
    </location>
</feature>
<dbReference type="PANTHER" id="PTHR28527:SF1">
    <property type="entry name" value="SWI5-DEPENDENT RECOMBINATION DNA REPAIR PROTEIN 1"/>
    <property type="match status" value="1"/>
</dbReference>
<dbReference type="Gene3D" id="6.10.140.1020">
    <property type="match status" value="1"/>
</dbReference>